<keyword evidence="2 4" id="KW-0418">Kinase</keyword>
<dbReference type="InterPro" id="IPR002173">
    <property type="entry name" value="Carboh/pur_kinase_PfkB_CS"/>
</dbReference>
<gene>
    <name evidence="4" type="ordered locus">CTN_1783</name>
</gene>
<dbReference type="PANTHER" id="PTHR10584">
    <property type="entry name" value="SUGAR KINASE"/>
    <property type="match status" value="1"/>
</dbReference>
<feature type="domain" description="Carbohydrate kinase PfkB" evidence="3">
    <location>
        <begin position="18"/>
        <end position="105"/>
    </location>
</feature>
<reference evidence="4 5" key="1">
    <citation type="journal article" date="2009" name="Biosci. Biotechnol. Biochem.">
        <title>WeGAS: a web-based microbial genome annotation system.</title>
        <authorList>
            <person name="Lee D."/>
            <person name="Seo H."/>
            <person name="Park C."/>
            <person name="Park K."/>
        </authorList>
    </citation>
    <scope>NUCLEOTIDE SEQUENCE [LARGE SCALE GENOMIC DNA]</scope>
    <source>
        <strain evidence="5">ATCC 49049 / DSM 4359 / NBRC 107923 / NS-E</strain>
    </source>
</reference>
<dbReference type="STRING" id="309803.CTN_1783"/>
<dbReference type="AlphaFoldDB" id="B9KAH6"/>
<dbReference type="InterPro" id="IPR011611">
    <property type="entry name" value="PfkB_dom"/>
</dbReference>
<keyword evidence="5" id="KW-1185">Reference proteome</keyword>
<dbReference type="Gene3D" id="3.40.1190.20">
    <property type="match status" value="1"/>
</dbReference>
<dbReference type="eggNOG" id="COG0524">
    <property type="taxonomic scope" value="Bacteria"/>
</dbReference>
<accession>B9KAH6</accession>
<organism evidence="4 5">
    <name type="scientific">Thermotoga neapolitana (strain ATCC 49049 / DSM 4359 / NBRC 107923 / NS-E)</name>
    <dbReference type="NCBI Taxonomy" id="309803"/>
    <lineage>
        <taxon>Bacteria</taxon>
        <taxon>Thermotogati</taxon>
        <taxon>Thermotogota</taxon>
        <taxon>Thermotogae</taxon>
        <taxon>Thermotogales</taxon>
        <taxon>Thermotogaceae</taxon>
        <taxon>Thermotoga</taxon>
    </lineage>
</organism>
<evidence type="ECO:0000256" key="1">
    <source>
        <dbReference type="ARBA" id="ARBA00022679"/>
    </source>
</evidence>
<dbReference type="PANTHER" id="PTHR10584:SF166">
    <property type="entry name" value="RIBOKINASE"/>
    <property type="match status" value="1"/>
</dbReference>
<evidence type="ECO:0000256" key="2">
    <source>
        <dbReference type="ARBA" id="ARBA00022777"/>
    </source>
</evidence>
<dbReference type="HOGENOM" id="CLU_094172_0_0_0"/>
<protein>
    <submittedName>
        <fullName evidence="4">Sugar kinase, pfkB family</fullName>
    </submittedName>
</protein>
<dbReference type="PROSITE" id="PS00583">
    <property type="entry name" value="PFKB_KINASES_1"/>
    <property type="match status" value="1"/>
</dbReference>
<dbReference type="RefSeq" id="WP_015920196.1">
    <property type="nucleotide sequence ID" value="NC_011978.1"/>
</dbReference>
<evidence type="ECO:0000259" key="3">
    <source>
        <dbReference type="Pfam" id="PF00294"/>
    </source>
</evidence>
<sequence length="271" mass="30037">MKIAIFGGTFWDIFLFGEDPHKTIIRESPGGSGLNVAYGLFLLGHRVDFYSNVGEDFRGKHLMDELKRSGFDVSHMSILHGKTGLFIARNGRPLAVEIGVNRENIAVPPTMDDYDLVFATGEVPKKTLKTVCERGHNVVIDIGPRAKIDTSGLKALIIGNEKECSRTRCDVVKMGPEGARWGDIHVPGNGKSFFYPIGLGDLFDVVLIHELLKGRSRREALEKAVECSQILGQEGPVTPFERISRLKFFYTSHKTLENCGKSTDTSHNNGY</sequence>
<dbReference type="Proteomes" id="UP000000445">
    <property type="component" value="Chromosome"/>
</dbReference>
<evidence type="ECO:0000313" key="5">
    <source>
        <dbReference type="Proteomes" id="UP000000445"/>
    </source>
</evidence>
<dbReference type="Pfam" id="PF00294">
    <property type="entry name" value="PfkB"/>
    <property type="match status" value="1"/>
</dbReference>
<proteinExistence type="predicted"/>
<dbReference type="EMBL" id="CP000916">
    <property type="protein sequence ID" value="ACM23958.1"/>
    <property type="molecule type" value="Genomic_DNA"/>
</dbReference>
<dbReference type="SUPFAM" id="SSF53613">
    <property type="entry name" value="Ribokinase-like"/>
    <property type="match status" value="1"/>
</dbReference>
<dbReference type="GO" id="GO:0016301">
    <property type="term" value="F:kinase activity"/>
    <property type="evidence" value="ECO:0007669"/>
    <property type="project" value="UniProtKB-KW"/>
</dbReference>
<keyword evidence="1" id="KW-0808">Transferase</keyword>
<dbReference type="KEGG" id="tna:CTN_1783"/>
<dbReference type="InterPro" id="IPR029056">
    <property type="entry name" value="Ribokinase-like"/>
</dbReference>
<dbReference type="GO" id="GO:0005829">
    <property type="term" value="C:cytosol"/>
    <property type="evidence" value="ECO:0007669"/>
    <property type="project" value="TreeGrafter"/>
</dbReference>
<name>B9KAH6_THENN</name>
<evidence type="ECO:0000313" key="4">
    <source>
        <dbReference type="EMBL" id="ACM23958.1"/>
    </source>
</evidence>